<evidence type="ECO:0000256" key="19">
    <source>
        <dbReference type="SAM" id="Phobius"/>
    </source>
</evidence>
<dbReference type="Proteomes" id="UP000612456">
    <property type="component" value="Unassembled WGS sequence"/>
</dbReference>
<dbReference type="Pfam" id="PF00116">
    <property type="entry name" value="COX2"/>
    <property type="match status" value="1"/>
</dbReference>
<dbReference type="InterPro" id="IPR036257">
    <property type="entry name" value="Cyt_c_oxidase_su2_TM_sf"/>
</dbReference>
<dbReference type="InterPro" id="IPR036909">
    <property type="entry name" value="Cyt_c-like_dom_sf"/>
</dbReference>
<evidence type="ECO:0000256" key="11">
    <source>
        <dbReference type="ARBA" id="ARBA00023004"/>
    </source>
</evidence>
<dbReference type="SUPFAM" id="SSF81464">
    <property type="entry name" value="Cytochrome c oxidase subunit II-like, transmembrane region"/>
    <property type="match status" value="1"/>
</dbReference>
<keyword evidence="3 17" id="KW-0813">Transport</keyword>
<evidence type="ECO:0000256" key="12">
    <source>
        <dbReference type="ARBA" id="ARBA00023008"/>
    </source>
</evidence>
<feature type="domain" description="Cytochrome oxidase subunit II copper A binding" evidence="20">
    <location>
        <begin position="78"/>
        <end position="191"/>
    </location>
</feature>
<dbReference type="GO" id="GO:0005886">
    <property type="term" value="C:plasma membrane"/>
    <property type="evidence" value="ECO:0007669"/>
    <property type="project" value="UniProtKB-SubCell"/>
</dbReference>
<evidence type="ECO:0000256" key="13">
    <source>
        <dbReference type="ARBA" id="ARBA00023136"/>
    </source>
</evidence>
<dbReference type="SUPFAM" id="SSF49503">
    <property type="entry name" value="Cupredoxins"/>
    <property type="match status" value="1"/>
</dbReference>
<evidence type="ECO:0000256" key="10">
    <source>
        <dbReference type="ARBA" id="ARBA00022989"/>
    </source>
</evidence>
<keyword evidence="10 19" id="KW-1133">Transmembrane helix</keyword>
<dbReference type="GO" id="GO:0005507">
    <property type="term" value="F:copper ion binding"/>
    <property type="evidence" value="ECO:0007669"/>
    <property type="project" value="InterPro"/>
</dbReference>
<evidence type="ECO:0000256" key="14">
    <source>
        <dbReference type="ARBA" id="ARBA00024688"/>
    </source>
</evidence>
<gene>
    <name evidence="23" type="primary">ctaC</name>
    <name evidence="23" type="ORF">GCM10010911_43150</name>
</gene>
<evidence type="ECO:0000256" key="9">
    <source>
        <dbReference type="ARBA" id="ARBA00022982"/>
    </source>
</evidence>
<dbReference type="InterPro" id="IPR002429">
    <property type="entry name" value="CcO_II-like_C"/>
</dbReference>
<reference evidence="23" key="1">
    <citation type="journal article" date="2014" name="Int. J. Syst. Evol. Microbiol.">
        <title>Complete genome sequence of Corynebacterium casei LMG S-19264T (=DSM 44701T), isolated from a smear-ripened cheese.</title>
        <authorList>
            <consortium name="US DOE Joint Genome Institute (JGI-PGF)"/>
            <person name="Walter F."/>
            <person name="Albersmeier A."/>
            <person name="Kalinowski J."/>
            <person name="Ruckert C."/>
        </authorList>
    </citation>
    <scope>NUCLEOTIDE SEQUENCE</scope>
    <source>
        <strain evidence="23">CGMCC 1.15178</strain>
    </source>
</reference>
<dbReference type="PROSITE" id="PS50999">
    <property type="entry name" value="COX2_TM"/>
    <property type="match status" value="1"/>
</dbReference>
<dbReference type="PRINTS" id="PR01166">
    <property type="entry name" value="CYCOXIDASEII"/>
</dbReference>
<comment type="caution">
    <text evidence="23">The sequence shown here is derived from an EMBL/GenBank/DDBJ whole genome shotgun (WGS) entry which is preliminary data.</text>
</comment>
<dbReference type="Gene3D" id="2.60.40.420">
    <property type="entry name" value="Cupredoxins - blue copper proteins"/>
    <property type="match status" value="1"/>
</dbReference>
<evidence type="ECO:0000259" key="21">
    <source>
        <dbReference type="PROSITE" id="PS50999"/>
    </source>
</evidence>
<dbReference type="InterPro" id="IPR014222">
    <property type="entry name" value="Cyt_c_oxidase_su2"/>
</dbReference>
<feature type="domain" description="Cytochrome oxidase subunit II transmembrane region profile" evidence="21">
    <location>
        <begin position="1"/>
        <end position="74"/>
    </location>
</feature>
<comment type="cofactor">
    <cofactor evidence="18">
        <name>Cu cation</name>
        <dbReference type="ChEBI" id="CHEBI:23378"/>
    </cofactor>
    <text evidence="18">Binds a copper A center.</text>
</comment>
<dbReference type="PANTHER" id="PTHR22888">
    <property type="entry name" value="CYTOCHROME C OXIDASE, SUBUNIT II"/>
    <property type="match status" value="1"/>
</dbReference>
<keyword evidence="6 17" id="KW-0812">Transmembrane</keyword>
<feature type="transmembrane region" description="Helical" evidence="19">
    <location>
        <begin position="45"/>
        <end position="68"/>
    </location>
</feature>
<keyword evidence="7 16" id="KW-0479">Metal-binding</keyword>
<accession>A0A916Z7U7</accession>
<protein>
    <recommendedName>
        <fullName evidence="18">Cytochrome c oxidase subunit 2</fullName>
        <ecNumber evidence="18">7.1.1.9</ecNumber>
    </recommendedName>
</protein>
<dbReference type="EMBL" id="BMHP01000003">
    <property type="protein sequence ID" value="GGD80409.1"/>
    <property type="molecule type" value="Genomic_DNA"/>
</dbReference>
<evidence type="ECO:0000256" key="2">
    <source>
        <dbReference type="ARBA" id="ARBA00007866"/>
    </source>
</evidence>
<keyword evidence="11 16" id="KW-0408">Iron</keyword>
<evidence type="ECO:0000256" key="4">
    <source>
        <dbReference type="ARBA" id="ARBA00022617"/>
    </source>
</evidence>
<evidence type="ECO:0000313" key="23">
    <source>
        <dbReference type="EMBL" id="GGD80409.1"/>
    </source>
</evidence>
<keyword evidence="4 16" id="KW-0349">Heme</keyword>
<dbReference type="EC" id="7.1.1.9" evidence="18"/>
<evidence type="ECO:0000256" key="16">
    <source>
        <dbReference type="PROSITE-ProRule" id="PRU00433"/>
    </source>
</evidence>
<dbReference type="Pfam" id="PF00034">
    <property type="entry name" value="Cytochrom_C"/>
    <property type="match status" value="1"/>
</dbReference>
<dbReference type="GO" id="GO:0020037">
    <property type="term" value="F:heme binding"/>
    <property type="evidence" value="ECO:0007669"/>
    <property type="project" value="InterPro"/>
</dbReference>
<feature type="transmembrane region" description="Helical" evidence="19">
    <location>
        <begin position="6"/>
        <end position="24"/>
    </location>
</feature>
<comment type="function">
    <text evidence="14 18">Subunits I and II form the functional core of the enzyme complex. Electrons originating in cytochrome c are transferred via heme a and Cu(A) to the binuclear center formed by heme a3 and Cu(B).</text>
</comment>
<evidence type="ECO:0000256" key="18">
    <source>
        <dbReference type="RuleBase" id="RU004024"/>
    </source>
</evidence>
<keyword evidence="12 18" id="KW-0186">Copper</keyword>
<evidence type="ECO:0000256" key="6">
    <source>
        <dbReference type="ARBA" id="ARBA00022692"/>
    </source>
</evidence>
<keyword evidence="8" id="KW-1278">Translocase</keyword>
<comment type="catalytic activity">
    <reaction evidence="15 18">
        <text>4 Fe(II)-[cytochrome c] + O2 + 8 H(+)(in) = 4 Fe(III)-[cytochrome c] + 2 H2O + 4 H(+)(out)</text>
        <dbReference type="Rhea" id="RHEA:11436"/>
        <dbReference type="Rhea" id="RHEA-COMP:10350"/>
        <dbReference type="Rhea" id="RHEA-COMP:14399"/>
        <dbReference type="ChEBI" id="CHEBI:15377"/>
        <dbReference type="ChEBI" id="CHEBI:15378"/>
        <dbReference type="ChEBI" id="CHEBI:15379"/>
        <dbReference type="ChEBI" id="CHEBI:29033"/>
        <dbReference type="ChEBI" id="CHEBI:29034"/>
        <dbReference type="EC" id="7.1.1.9"/>
    </reaction>
</comment>
<dbReference type="InterPro" id="IPR045187">
    <property type="entry name" value="CcO_II"/>
</dbReference>
<keyword evidence="24" id="KW-1185">Reference proteome</keyword>
<dbReference type="GO" id="GO:0042773">
    <property type="term" value="P:ATP synthesis coupled electron transport"/>
    <property type="evidence" value="ECO:0007669"/>
    <property type="project" value="TreeGrafter"/>
</dbReference>
<evidence type="ECO:0000256" key="5">
    <source>
        <dbReference type="ARBA" id="ARBA00022660"/>
    </source>
</evidence>
<dbReference type="GO" id="GO:0004129">
    <property type="term" value="F:cytochrome-c oxidase activity"/>
    <property type="evidence" value="ECO:0007669"/>
    <property type="project" value="UniProtKB-EC"/>
</dbReference>
<evidence type="ECO:0000259" key="22">
    <source>
        <dbReference type="PROSITE" id="PS51007"/>
    </source>
</evidence>
<keyword evidence="9 17" id="KW-0249">Electron transport</keyword>
<keyword evidence="5 17" id="KW-0679">Respiratory chain</keyword>
<organism evidence="23 24">
    <name type="scientific">Paenibacillus nasutitermitis</name>
    <dbReference type="NCBI Taxonomy" id="1652958"/>
    <lineage>
        <taxon>Bacteria</taxon>
        <taxon>Bacillati</taxon>
        <taxon>Bacillota</taxon>
        <taxon>Bacilli</taxon>
        <taxon>Bacillales</taxon>
        <taxon>Paenibacillaceae</taxon>
        <taxon>Paenibacillus</taxon>
    </lineage>
</organism>
<dbReference type="InterPro" id="IPR001505">
    <property type="entry name" value="Copper_CuA"/>
</dbReference>
<dbReference type="PROSITE" id="PS50857">
    <property type="entry name" value="COX2_CUA"/>
    <property type="match status" value="1"/>
</dbReference>
<dbReference type="InterPro" id="IPR011759">
    <property type="entry name" value="Cyt_c_oxidase_su2_TM_dom"/>
</dbReference>
<evidence type="ECO:0000256" key="1">
    <source>
        <dbReference type="ARBA" id="ARBA00004141"/>
    </source>
</evidence>
<evidence type="ECO:0000256" key="7">
    <source>
        <dbReference type="ARBA" id="ARBA00022723"/>
    </source>
</evidence>
<evidence type="ECO:0000313" key="24">
    <source>
        <dbReference type="Proteomes" id="UP000612456"/>
    </source>
</evidence>
<dbReference type="Pfam" id="PF02790">
    <property type="entry name" value="COX2_TM"/>
    <property type="match status" value="1"/>
</dbReference>
<dbReference type="GO" id="GO:0016491">
    <property type="term" value="F:oxidoreductase activity"/>
    <property type="evidence" value="ECO:0007669"/>
    <property type="project" value="InterPro"/>
</dbReference>
<dbReference type="Gene3D" id="1.10.287.90">
    <property type="match status" value="1"/>
</dbReference>
<dbReference type="SUPFAM" id="SSF46626">
    <property type="entry name" value="Cytochrome c"/>
    <property type="match status" value="1"/>
</dbReference>
<evidence type="ECO:0000256" key="15">
    <source>
        <dbReference type="ARBA" id="ARBA00047816"/>
    </source>
</evidence>
<evidence type="ECO:0000256" key="3">
    <source>
        <dbReference type="ARBA" id="ARBA00022448"/>
    </source>
</evidence>
<dbReference type="PANTHER" id="PTHR22888:SF10">
    <property type="entry name" value="CYTOCHROME C OXIDASE SUBUNIT 2"/>
    <property type="match status" value="1"/>
</dbReference>
<dbReference type="InterPro" id="IPR008972">
    <property type="entry name" value="Cupredoxin"/>
</dbReference>
<dbReference type="AlphaFoldDB" id="A0A916Z7U7"/>
<keyword evidence="13 19" id="KW-0472">Membrane</keyword>
<name>A0A916Z7U7_9BACL</name>
<evidence type="ECO:0000256" key="8">
    <source>
        <dbReference type="ARBA" id="ARBA00022967"/>
    </source>
</evidence>
<evidence type="ECO:0000256" key="17">
    <source>
        <dbReference type="RuleBase" id="RU000456"/>
    </source>
</evidence>
<comment type="similarity">
    <text evidence="2 17">Belongs to the cytochrome c oxidase subunit 2 family.</text>
</comment>
<dbReference type="PROSITE" id="PS51007">
    <property type="entry name" value="CYTC"/>
    <property type="match status" value="1"/>
</dbReference>
<proteinExistence type="inferred from homology"/>
<feature type="domain" description="Cytochrome c" evidence="22">
    <location>
        <begin position="199"/>
        <end position="297"/>
    </location>
</feature>
<dbReference type="PROSITE" id="PS00078">
    <property type="entry name" value="COX2"/>
    <property type="match status" value="1"/>
</dbReference>
<evidence type="ECO:0000259" key="20">
    <source>
        <dbReference type="PROSITE" id="PS50857"/>
    </source>
</evidence>
<dbReference type="InterPro" id="IPR009056">
    <property type="entry name" value="Cyt_c-like_dom"/>
</dbReference>
<comment type="subcellular location">
    <subcellularLocation>
        <location evidence="17">Cell membrane</location>
        <topology evidence="17">Multi-pass membrane protein</topology>
    </subcellularLocation>
    <subcellularLocation>
        <location evidence="1">Membrane</location>
        <topology evidence="1">Multi-pass membrane protein</topology>
    </subcellularLocation>
</comment>
<sequence length="300" mass="33399">MKLTTILMVIVVVVVFALAFYVIIRYRRRPGDKIPVQVEGNHKLEIIWTVIPIILLIIMGVPTIQSVFGLAKDYSKDPDAIQVKVTAHQYWWEFEYPTYGLKTAQELLIPNDAVISIEAKTADVLHSFWVPSLAGKIDTNPGGNVNRMFFEAPKTGVYLGKCAELCGPSHSLMDFKVKVVDRASFERWIAQMKEPVALPADKEVADLLTSQCLSCHAIGANGGQTYPNLTGVGSRDSVAGIMINRDNPEYKNEAPVEDNLKNWIKDPQAVKPGTLMPKVELNDQQLDAIAKYLADLKLNY</sequence>
<reference evidence="23" key="2">
    <citation type="submission" date="2020-09" db="EMBL/GenBank/DDBJ databases">
        <authorList>
            <person name="Sun Q."/>
            <person name="Zhou Y."/>
        </authorList>
    </citation>
    <scope>NUCLEOTIDE SEQUENCE</scope>
    <source>
        <strain evidence="23">CGMCC 1.15178</strain>
    </source>
</reference>
<dbReference type="NCBIfam" id="TIGR02866">
    <property type="entry name" value="CoxB"/>
    <property type="match status" value="1"/>
</dbReference>